<organism evidence="2 3">
    <name type="scientific">Ceratopteris richardii</name>
    <name type="common">Triangle waterfern</name>
    <dbReference type="NCBI Taxonomy" id="49495"/>
    <lineage>
        <taxon>Eukaryota</taxon>
        <taxon>Viridiplantae</taxon>
        <taxon>Streptophyta</taxon>
        <taxon>Embryophyta</taxon>
        <taxon>Tracheophyta</taxon>
        <taxon>Polypodiopsida</taxon>
        <taxon>Polypodiidae</taxon>
        <taxon>Polypodiales</taxon>
        <taxon>Pteridineae</taxon>
        <taxon>Pteridaceae</taxon>
        <taxon>Parkerioideae</taxon>
        <taxon>Ceratopteris</taxon>
    </lineage>
</organism>
<feature type="transmembrane region" description="Helical" evidence="1">
    <location>
        <begin position="82"/>
        <end position="102"/>
    </location>
</feature>
<dbReference type="Proteomes" id="UP000825935">
    <property type="component" value="Chromosome 19"/>
</dbReference>
<evidence type="ECO:0000313" key="2">
    <source>
        <dbReference type="EMBL" id="KAH7351659.1"/>
    </source>
</evidence>
<proteinExistence type="predicted"/>
<dbReference type="AlphaFoldDB" id="A0A8T2SIJ0"/>
<dbReference type="EMBL" id="CM035424">
    <property type="protein sequence ID" value="KAH7351659.1"/>
    <property type="molecule type" value="Genomic_DNA"/>
</dbReference>
<gene>
    <name evidence="2" type="ORF">KP509_19G008400</name>
</gene>
<comment type="caution">
    <text evidence="2">The sequence shown here is derived from an EMBL/GenBank/DDBJ whole genome shotgun (WGS) entry which is preliminary data.</text>
</comment>
<keyword evidence="1" id="KW-0812">Transmembrane</keyword>
<sequence length="105" mass="12298">MPEVAALLMVKWTAVVSIFFHTEEKKILRNLLLVLAIFLHWFSVLLSQNQDEHFCPLSKRRYIQLFPISFRKAVLPFGHKDWIFGSIGFLFCLLHMKTGHVIRTA</sequence>
<keyword evidence="1" id="KW-1133">Transmembrane helix</keyword>
<protein>
    <submittedName>
        <fullName evidence="2">Uncharacterized protein</fullName>
    </submittedName>
</protein>
<keyword evidence="1" id="KW-0472">Membrane</keyword>
<evidence type="ECO:0000256" key="1">
    <source>
        <dbReference type="SAM" id="Phobius"/>
    </source>
</evidence>
<feature type="transmembrane region" description="Helical" evidence="1">
    <location>
        <begin position="27"/>
        <end position="46"/>
    </location>
</feature>
<evidence type="ECO:0000313" key="3">
    <source>
        <dbReference type="Proteomes" id="UP000825935"/>
    </source>
</evidence>
<keyword evidence="3" id="KW-1185">Reference proteome</keyword>
<reference evidence="2" key="1">
    <citation type="submission" date="2021-08" db="EMBL/GenBank/DDBJ databases">
        <title>WGS assembly of Ceratopteris richardii.</title>
        <authorList>
            <person name="Marchant D.B."/>
            <person name="Chen G."/>
            <person name="Jenkins J."/>
            <person name="Shu S."/>
            <person name="Leebens-Mack J."/>
            <person name="Grimwood J."/>
            <person name="Schmutz J."/>
            <person name="Soltis P."/>
            <person name="Soltis D."/>
            <person name="Chen Z.-H."/>
        </authorList>
    </citation>
    <scope>NUCLEOTIDE SEQUENCE</scope>
    <source>
        <strain evidence="2">Whitten #5841</strain>
        <tissue evidence="2">Leaf</tissue>
    </source>
</reference>
<name>A0A8T2SIJ0_CERRI</name>
<accession>A0A8T2SIJ0</accession>